<dbReference type="Pfam" id="PF16344">
    <property type="entry name" value="FecR_C"/>
    <property type="match status" value="1"/>
</dbReference>
<comment type="caution">
    <text evidence="4">The sequence shown here is derived from an EMBL/GenBank/DDBJ whole genome shotgun (WGS) entry which is preliminary data.</text>
</comment>
<dbReference type="Proteomes" id="UP000627292">
    <property type="component" value="Unassembled WGS sequence"/>
</dbReference>
<evidence type="ECO:0000313" key="4">
    <source>
        <dbReference type="EMBL" id="GGH61176.1"/>
    </source>
</evidence>
<dbReference type="Gene3D" id="2.60.120.1440">
    <property type="match status" value="1"/>
</dbReference>
<dbReference type="EMBL" id="BMIB01000001">
    <property type="protein sequence ID" value="GGH61176.1"/>
    <property type="molecule type" value="Genomic_DNA"/>
</dbReference>
<protein>
    <submittedName>
        <fullName evidence="4">Iron dicitrate transporter FecR</fullName>
    </submittedName>
</protein>
<dbReference type="PANTHER" id="PTHR30273">
    <property type="entry name" value="PERIPLASMIC SIGNAL SENSOR AND SIGMA FACTOR ACTIVATOR FECR-RELATED"/>
    <property type="match status" value="1"/>
</dbReference>
<organism evidence="4 5">
    <name type="scientific">Filimonas zeae</name>
    <dbReference type="NCBI Taxonomy" id="1737353"/>
    <lineage>
        <taxon>Bacteria</taxon>
        <taxon>Pseudomonadati</taxon>
        <taxon>Bacteroidota</taxon>
        <taxon>Chitinophagia</taxon>
        <taxon>Chitinophagales</taxon>
        <taxon>Chitinophagaceae</taxon>
        <taxon>Filimonas</taxon>
    </lineage>
</organism>
<name>A0A917IQ93_9BACT</name>
<proteinExistence type="predicted"/>
<feature type="domain" description="Protein FecR C-terminal" evidence="3">
    <location>
        <begin position="319"/>
        <end position="386"/>
    </location>
</feature>
<dbReference type="RefSeq" id="WP_188950860.1">
    <property type="nucleotide sequence ID" value="NZ_BMIB01000001.1"/>
</dbReference>
<feature type="transmembrane region" description="Helical" evidence="1">
    <location>
        <begin position="83"/>
        <end position="105"/>
    </location>
</feature>
<evidence type="ECO:0000313" key="5">
    <source>
        <dbReference type="Proteomes" id="UP000627292"/>
    </source>
</evidence>
<keyword evidence="5" id="KW-1185">Reference proteome</keyword>
<feature type="domain" description="FecR protein" evidence="2">
    <location>
        <begin position="183"/>
        <end position="277"/>
    </location>
</feature>
<keyword evidence="1" id="KW-1133">Transmembrane helix</keyword>
<accession>A0A917IQ93</accession>
<reference evidence="4" key="1">
    <citation type="journal article" date="2014" name="Int. J. Syst. Evol. Microbiol.">
        <title>Complete genome sequence of Corynebacterium casei LMG S-19264T (=DSM 44701T), isolated from a smear-ripened cheese.</title>
        <authorList>
            <consortium name="US DOE Joint Genome Institute (JGI-PGF)"/>
            <person name="Walter F."/>
            <person name="Albersmeier A."/>
            <person name="Kalinowski J."/>
            <person name="Ruckert C."/>
        </authorList>
    </citation>
    <scope>NUCLEOTIDE SEQUENCE</scope>
    <source>
        <strain evidence="4">CGMCC 1.15290</strain>
    </source>
</reference>
<dbReference type="AlphaFoldDB" id="A0A917IQ93"/>
<evidence type="ECO:0000256" key="1">
    <source>
        <dbReference type="SAM" id="Phobius"/>
    </source>
</evidence>
<dbReference type="Gene3D" id="3.55.50.30">
    <property type="match status" value="1"/>
</dbReference>
<dbReference type="PANTHER" id="PTHR30273:SF2">
    <property type="entry name" value="PROTEIN FECR"/>
    <property type="match status" value="1"/>
</dbReference>
<keyword evidence="1" id="KW-0472">Membrane</keyword>
<dbReference type="InterPro" id="IPR012373">
    <property type="entry name" value="Ferrdict_sens_TM"/>
</dbReference>
<reference evidence="4" key="2">
    <citation type="submission" date="2020-09" db="EMBL/GenBank/DDBJ databases">
        <authorList>
            <person name="Sun Q."/>
            <person name="Zhou Y."/>
        </authorList>
    </citation>
    <scope>NUCLEOTIDE SEQUENCE</scope>
    <source>
        <strain evidence="4">CGMCC 1.15290</strain>
    </source>
</reference>
<dbReference type="InterPro" id="IPR006860">
    <property type="entry name" value="FecR"/>
</dbReference>
<keyword evidence="1" id="KW-0812">Transmembrane</keyword>
<gene>
    <name evidence="4" type="ORF">GCM10011379_09890</name>
</gene>
<evidence type="ECO:0000259" key="3">
    <source>
        <dbReference type="Pfam" id="PF16344"/>
    </source>
</evidence>
<sequence length="389" mass="42953">MEYSTFRRLLKKYLSENISPAEKQELSRLLEQPEYNRLLEEMLQEELDREVHVAAPDNGRLLAIKEHLQQRLQQKPGTTRTYYIKWISIAAMLLLLACTGVYYGWYYHKPAPVETAKVQPAKGLIPGGNKAVLTLADGSAIVLDTTKDGRLTTQGAVKVIKLADGQLAYQQAADTGAIVYNSIATPRGGQYQLTLSDGTQVWLNASSVLRFPVAFNGKERRVMLTGEGYFEVAKNAAKPFHVEVNAVDVEVKGTHFNINAYENEGAIRTTLLEGSVRVAGHAGECLLKPGQQAVAKGVHSLHVKNSVDIDAVVAWKNGKFTFKGADLGTILRQASRWYDIDFVYNDTVDEKFSGDISRTVNAEQLLSILELTGKVGFQIKGKSVTVIPK</sequence>
<evidence type="ECO:0000259" key="2">
    <source>
        <dbReference type="Pfam" id="PF04773"/>
    </source>
</evidence>
<dbReference type="GO" id="GO:0016989">
    <property type="term" value="F:sigma factor antagonist activity"/>
    <property type="evidence" value="ECO:0007669"/>
    <property type="project" value="TreeGrafter"/>
</dbReference>
<dbReference type="InterPro" id="IPR032508">
    <property type="entry name" value="FecR_C"/>
</dbReference>
<dbReference type="Pfam" id="PF04773">
    <property type="entry name" value="FecR"/>
    <property type="match status" value="1"/>
</dbReference>